<dbReference type="GO" id="GO:0005524">
    <property type="term" value="F:ATP binding"/>
    <property type="evidence" value="ECO:0007669"/>
    <property type="project" value="UniProtKB-KW"/>
</dbReference>
<dbReference type="OrthoDB" id="2320933at2759"/>
<gene>
    <name evidence="6" type="ORF">cand_028750</name>
</gene>
<keyword evidence="3" id="KW-0347">Helicase</keyword>
<keyword evidence="7" id="KW-1185">Reference proteome</keyword>
<dbReference type="VEuPathDB" id="CryptoDB:cand_028750"/>
<dbReference type="SUPFAM" id="SSF52540">
    <property type="entry name" value="P-loop containing nucleoside triphosphate hydrolases"/>
    <property type="match status" value="2"/>
</dbReference>
<comment type="caution">
    <text evidence="6">The sequence shown here is derived from an EMBL/GenBank/DDBJ whole genome shotgun (WGS) entry which is preliminary data.</text>
</comment>
<proteinExistence type="predicted"/>
<feature type="domain" description="POLQ-like helical" evidence="5">
    <location>
        <begin position="919"/>
        <end position="1101"/>
    </location>
</feature>
<dbReference type="InterPro" id="IPR027417">
    <property type="entry name" value="P-loop_NTPase"/>
</dbReference>
<dbReference type="GO" id="GO:0004386">
    <property type="term" value="F:helicase activity"/>
    <property type="evidence" value="ECO:0007669"/>
    <property type="project" value="UniProtKB-KW"/>
</dbReference>
<evidence type="ECO:0000256" key="4">
    <source>
        <dbReference type="ARBA" id="ARBA00022840"/>
    </source>
</evidence>
<protein>
    <recommendedName>
        <fullName evidence="5">POLQ-like helical domain-containing protein</fullName>
    </recommendedName>
</protein>
<dbReference type="PANTHER" id="PTHR47961">
    <property type="entry name" value="DNA POLYMERASE THETA, PUTATIVE (AFU_ORTHOLOGUE AFUA_1G05260)-RELATED"/>
    <property type="match status" value="1"/>
</dbReference>
<keyword evidence="1" id="KW-0547">Nucleotide-binding</keyword>
<accession>A0A1J4MNV5</accession>
<dbReference type="InterPro" id="IPR050474">
    <property type="entry name" value="Hel308_SKI2-like"/>
</dbReference>
<evidence type="ECO:0000259" key="5">
    <source>
        <dbReference type="Pfam" id="PF21099"/>
    </source>
</evidence>
<organism evidence="6 7">
    <name type="scientific">Cryptosporidium andersoni</name>
    <dbReference type="NCBI Taxonomy" id="117008"/>
    <lineage>
        <taxon>Eukaryota</taxon>
        <taxon>Sar</taxon>
        <taxon>Alveolata</taxon>
        <taxon>Apicomplexa</taxon>
        <taxon>Conoidasida</taxon>
        <taxon>Coccidia</taxon>
        <taxon>Eucoccidiorida</taxon>
        <taxon>Eimeriorina</taxon>
        <taxon>Cryptosporidiidae</taxon>
        <taxon>Cryptosporidium</taxon>
    </lineage>
</organism>
<evidence type="ECO:0000313" key="6">
    <source>
        <dbReference type="EMBL" id="OII75878.1"/>
    </source>
</evidence>
<dbReference type="InterPro" id="IPR048960">
    <property type="entry name" value="POLQ-like_helical"/>
</dbReference>
<evidence type="ECO:0000256" key="3">
    <source>
        <dbReference type="ARBA" id="ARBA00022806"/>
    </source>
</evidence>
<dbReference type="GO" id="GO:0016787">
    <property type="term" value="F:hydrolase activity"/>
    <property type="evidence" value="ECO:0007669"/>
    <property type="project" value="UniProtKB-KW"/>
</dbReference>
<dbReference type="Proteomes" id="UP000186804">
    <property type="component" value="Unassembled WGS sequence"/>
</dbReference>
<dbReference type="Pfam" id="PF21099">
    <property type="entry name" value="POLQ_helical"/>
    <property type="match status" value="1"/>
</dbReference>
<dbReference type="RefSeq" id="XP_067067724.1">
    <property type="nucleotide sequence ID" value="XM_067213102.1"/>
</dbReference>
<evidence type="ECO:0000313" key="7">
    <source>
        <dbReference type="Proteomes" id="UP000186804"/>
    </source>
</evidence>
<evidence type="ECO:0000256" key="2">
    <source>
        <dbReference type="ARBA" id="ARBA00022801"/>
    </source>
</evidence>
<dbReference type="GeneID" id="92367059"/>
<name>A0A1J4MNV5_9CRYT</name>
<reference evidence="6 7" key="1">
    <citation type="submission" date="2016-10" db="EMBL/GenBank/DDBJ databases">
        <title>Reductive evolution of mitochondrial metabolism and differential evolution of invasion-related proteins in Cryptosporidium.</title>
        <authorList>
            <person name="Liu S."/>
            <person name="Roellig D.M."/>
            <person name="Guo Y."/>
            <person name="Li N."/>
            <person name="Frace M.A."/>
            <person name="Tang K."/>
            <person name="Zhang L."/>
            <person name="Feng Y."/>
            <person name="Xiao L."/>
        </authorList>
    </citation>
    <scope>NUCLEOTIDE SEQUENCE [LARGE SCALE GENOMIC DNA]</scope>
    <source>
        <strain evidence="6">30847</strain>
    </source>
</reference>
<keyword evidence="4" id="KW-0067">ATP-binding</keyword>
<evidence type="ECO:0000256" key="1">
    <source>
        <dbReference type="ARBA" id="ARBA00022741"/>
    </source>
</evidence>
<sequence length="1285" mass="149412">MKKSDNKYNTKIINKNKILKISRIYMYLNSFITVGYRRRIGIWRRGYDENGNVVKTFTSISGDIIFEPDCFNVAKREIMLLEDHGIKLRGNRSGIHNGLILEPYYSLQGNNMTDLSFWCVPKSVQYIYEMKFGINKLYDWQAECLSRIFHDLATKNTNNKKFSIKSPFLCISPKYFGKSLIAEIVSLYGLLFSGRNTLIILSNSAKCKEYGEKLSCLFGKESVNLRVEILSGNSRNISNWSPNIDIAICTIERANALINKLISDRMLAECLGTIIIEEINMVGSDTKGHLYEGFLMKLLSTDLVFSNINEFHSESNLPYHLPRIILLCMSKILPYELAYINWLKATSYSINNIPISSNIYIKYAKDLWMKNSRYLLEEINISDRNEDYNTEELIQCKSFGDILNSDIGFFDSEYLSKLVFETLLIGQQVLILCPTKQWSKKSASLIIESLPKLLSKFELKISKIQDSIEKKKLIDKLNLFKLYGNGMNSKYYNKRFELVKNLNINRKHSLTEKNFGFCNILKNGILENGIAYHNSSLSIKQRHLIENSVRNGVIRVLCLAAFSSIKAIPTVHTVIIRSINSAVHNNSFGKPKNQWISSQDIKEMIEKVKVIDPRYNLHNGDYRNNFNIKDSNYYLIQKKDINFFNEDSIQKDIELCSNLSINETIDKSKPEYNANNPNVVIFVSDKAEFEYVSNILKSDSFNLEMGSKSQMKDLNFVIIMLDLVVTNITQVLNDLYIILRYASFNEYIKQENKKNGNLKFIYSSDNINNQIEFSLSYLFSNCMIDIIERENPMYNTNYTKNINIEEESCLLSNFYVTPIDDHNYVKSPIICSKLALVGPKTKQNTLGVLPNIFNKQHRYLQKLNTGKEYLEKNIQMIKSEYIKSWINEDDFLKDRKYQLYIRSTNLGNSIVYAQINLVDGQELFSELYKARFIGLNFTNELQLFYTILICYNGFLPFINWTNYKRIFTELEQDEIIFADFLGITFEILDNTIRSVKSGIFNAPDINYLLPESLHHAYFISGILSYKGLVEKYRLITLYKFYYACLLRDICNPIISYELILEKYQIDYNTIQQFIQQCKISSIKVSKFTKILGWNDLSEIFQYIPQHIDINLALKNIDKIFDLLRSQYNRNINDIQIDTNLKFQFIPGEISLIRSTIKNFKQFSELITPIRAIALYLQGITTLEKLVYSSQEDICQALIIADSIDYSYLVSTNSFKRSDTYYIQEVANNLLQQAKTFISTKRLIKENDDSTEEDIIDYIKYEDDILEDDNVLLAYFNKDDLNNIEI</sequence>
<keyword evidence="2" id="KW-0378">Hydrolase</keyword>
<dbReference type="PANTHER" id="PTHR47961:SF6">
    <property type="entry name" value="DNA-DIRECTED DNA POLYMERASE"/>
    <property type="match status" value="1"/>
</dbReference>
<dbReference type="Gene3D" id="3.40.50.300">
    <property type="entry name" value="P-loop containing nucleotide triphosphate hydrolases"/>
    <property type="match status" value="2"/>
</dbReference>
<dbReference type="EMBL" id="LRBS01000074">
    <property type="protein sequence ID" value="OII75878.1"/>
    <property type="molecule type" value="Genomic_DNA"/>
</dbReference>